<dbReference type="InterPro" id="IPR046816">
    <property type="entry name" value="MmeI_Mtase"/>
</dbReference>
<dbReference type="PANTHER" id="PTHR33841">
    <property type="entry name" value="DNA METHYLTRANSFERASE YEEA-RELATED"/>
    <property type="match status" value="1"/>
</dbReference>
<evidence type="ECO:0000313" key="10">
    <source>
        <dbReference type="EMBL" id="TDH35063.1"/>
    </source>
</evidence>
<reference evidence="10 11" key="1">
    <citation type="journal article" date="2013" name="Int. J. Syst. Evol. Microbiol.">
        <title>Hoeflea suaedae sp. nov., an endophytic bacterium isolated from the root of the halophyte Suaeda maritima.</title>
        <authorList>
            <person name="Chung E.J."/>
            <person name="Park J.A."/>
            <person name="Pramanik P."/>
            <person name="Bibi F."/>
            <person name="Jeon C.O."/>
            <person name="Chung Y.R."/>
        </authorList>
    </citation>
    <scope>NUCLEOTIDE SEQUENCE [LARGE SCALE GENOMIC DNA]</scope>
    <source>
        <strain evidence="10 11">YC6898</strain>
    </source>
</reference>
<feature type="domain" description="MmeI-like helicase spacer" evidence="6">
    <location>
        <begin position="171"/>
        <end position="251"/>
    </location>
</feature>
<evidence type="ECO:0000259" key="9">
    <source>
        <dbReference type="Pfam" id="PF20473"/>
    </source>
</evidence>
<gene>
    <name evidence="10" type="ORF">E2A64_15220</name>
</gene>
<dbReference type="PANTHER" id="PTHR33841:SF1">
    <property type="entry name" value="DNA METHYLTRANSFERASE A"/>
    <property type="match status" value="1"/>
</dbReference>
<protein>
    <recommendedName>
        <fullName evidence="1">site-specific DNA-methyltransferase (adenine-specific)</fullName>
        <ecNumber evidence="1">2.1.1.72</ecNumber>
    </recommendedName>
</protein>
<dbReference type="Pfam" id="PF20466">
    <property type="entry name" value="MmeI_TRD"/>
    <property type="match status" value="1"/>
</dbReference>
<dbReference type="EMBL" id="SMSI01000003">
    <property type="protein sequence ID" value="TDH35063.1"/>
    <property type="molecule type" value="Genomic_DNA"/>
</dbReference>
<evidence type="ECO:0000259" key="7">
    <source>
        <dbReference type="Pfam" id="PF20466"/>
    </source>
</evidence>
<dbReference type="Pfam" id="PF20473">
    <property type="entry name" value="MmeI_Mtase"/>
    <property type="match status" value="1"/>
</dbReference>
<dbReference type="GO" id="GO:0009007">
    <property type="term" value="F:site-specific DNA-methyltransferase (adenine-specific) activity"/>
    <property type="evidence" value="ECO:0007669"/>
    <property type="project" value="UniProtKB-EC"/>
</dbReference>
<evidence type="ECO:0000256" key="4">
    <source>
        <dbReference type="ARBA" id="ARBA00047942"/>
    </source>
</evidence>
<evidence type="ECO:0000256" key="2">
    <source>
        <dbReference type="ARBA" id="ARBA00022603"/>
    </source>
</evidence>
<evidence type="ECO:0000259" key="6">
    <source>
        <dbReference type="Pfam" id="PF20465"/>
    </source>
</evidence>
<dbReference type="Pfam" id="PF20464">
    <property type="entry name" value="MmeI_N"/>
    <property type="match status" value="1"/>
</dbReference>
<comment type="caution">
    <text evidence="10">The sequence shown here is derived from an EMBL/GenBank/DDBJ whole genome shotgun (WGS) entry which is preliminary data.</text>
</comment>
<dbReference type="InterPro" id="IPR050953">
    <property type="entry name" value="N4_N6_ade-DNA_methylase"/>
</dbReference>
<dbReference type="Pfam" id="PF20465">
    <property type="entry name" value="MmeI_hel"/>
    <property type="match status" value="1"/>
</dbReference>
<feature type="domain" description="MmeI-like N-terminal" evidence="5">
    <location>
        <begin position="1"/>
        <end position="159"/>
    </location>
</feature>
<keyword evidence="3 10" id="KW-0808">Transferase</keyword>
<accession>A0A4R5PIK0</accession>
<dbReference type="SUPFAM" id="SSF53335">
    <property type="entry name" value="S-adenosyl-L-methionine-dependent methyltransferases"/>
    <property type="match status" value="1"/>
</dbReference>
<dbReference type="GO" id="GO:0032259">
    <property type="term" value="P:methylation"/>
    <property type="evidence" value="ECO:0007669"/>
    <property type="project" value="UniProtKB-KW"/>
</dbReference>
<name>A0A4R5PIK0_9HYPH</name>
<sequence>MNAVEIEEAVSDLSQEPFDAAEFPFSFLAAFGNKEATIKRLRSGNTNKSDVGGVLQRNNIHIAVAEPGQTVETLARLKASPQTERQKAKFILATDGAQLEAEELGSGEVLSCRYGDLGNNFGFFLPLAGISTVAEVKNNPIDIKATSRLNRLYVQLLKDNADWGSPDKRGDLNRFMARMIFCFFAEDTGIFQGDDLFTSTVQTMTEADGSNTRDVLLRLFDAMNTRAPDGAARPGFPSWADRFPYVNGGLFADDIGCPTFSRTSRAYLLRAGELDWKTINPDIFGSMIQAVADEDERGELGMHYTSVPNIQKVLDPLFLDDLREQLEQAGTNKRMLFNLRQRLSRIRVFDPACGSGNFLVIAYIRMREIEDEIMRRRGEALTRSAISLTQFFGIEIKSFAAEIARLSLLIAEFQCDVRFIGQAEARALVLPLHATGNIRQGNALRIDWEEVCPPATVSAEERDLGGPTGRLNLEGGSEEREIYICGNPPYQGSVNQSQAQKADMESIFKKYLKTYKDLDYVSSWFVRAAEYLKGRSGVAAFVSTNSICQGEQVAMLWPILFKLGLEIDFAHTSFLWKNNASNNAGVTCIVVGIGNLTRQKLLFEGSEVRAALGITPYLTIGERVIVRKQTSPLSPIAKMQSGNKPTDNGNFILDGEDKRSLVRSFPETERLFRRFVGSRELTQGGDRYCLWIKDNDLAVASANPEIGNRISNVRAFRLESRGKQANENAETPHRFVFSPHTGGSCIAVSNVSSERREYLPANYFSGDTVVSNLASVAYDAPLWNFSIIVSKLHLAWIATICGKLKTDYRYSNTLGWNTFPVPKLTATDKARLTRCAADILLAREAHFPATIAELYDPEMMPTDLRAAHDCNDETLERIYIGRRFRNDTERLEKLFEMYTKMTTKKERAN</sequence>
<dbReference type="OrthoDB" id="9806213at2"/>
<dbReference type="InterPro" id="IPR046820">
    <property type="entry name" value="MmeI_TRD"/>
</dbReference>
<comment type="catalytic activity">
    <reaction evidence="4">
        <text>a 2'-deoxyadenosine in DNA + S-adenosyl-L-methionine = an N(6)-methyl-2'-deoxyadenosine in DNA + S-adenosyl-L-homocysteine + H(+)</text>
        <dbReference type="Rhea" id="RHEA:15197"/>
        <dbReference type="Rhea" id="RHEA-COMP:12418"/>
        <dbReference type="Rhea" id="RHEA-COMP:12419"/>
        <dbReference type="ChEBI" id="CHEBI:15378"/>
        <dbReference type="ChEBI" id="CHEBI:57856"/>
        <dbReference type="ChEBI" id="CHEBI:59789"/>
        <dbReference type="ChEBI" id="CHEBI:90615"/>
        <dbReference type="ChEBI" id="CHEBI:90616"/>
        <dbReference type="EC" id="2.1.1.72"/>
    </reaction>
</comment>
<keyword evidence="2 10" id="KW-0489">Methyltransferase</keyword>
<dbReference type="Gene3D" id="3.40.50.150">
    <property type="entry name" value="Vaccinia Virus protein VP39"/>
    <property type="match status" value="1"/>
</dbReference>
<dbReference type="Proteomes" id="UP000295131">
    <property type="component" value="Unassembled WGS sequence"/>
</dbReference>
<organism evidence="10 11">
    <name type="scientific">Pseudohoeflea suaedae</name>
    <dbReference type="NCBI Taxonomy" id="877384"/>
    <lineage>
        <taxon>Bacteria</taxon>
        <taxon>Pseudomonadati</taxon>
        <taxon>Pseudomonadota</taxon>
        <taxon>Alphaproteobacteria</taxon>
        <taxon>Hyphomicrobiales</taxon>
        <taxon>Rhizobiaceae</taxon>
        <taxon>Pseudohoeflea</taxon>
    </lineage>
</organism>
<evidence type="ECO:0000313" key="11">
    <source>
        <dbReference type="Proteomes" id="UP000295131"/>
    </source>
</evidence>
<dbReference type="InterPro" id="IPR046817">
    <property type="entry name" value="MmeI_N"/>
</dbReference>
<dbReference type="RefSeq" id="WP_133285348.1">
    <property type="nucleotide sequence ID" value="NZ_SMSI01000003.1"/>
</dbReference>
<dbReference type="AlphaFoldDB" id="A0A4R5PIK0"/>
<evidence type="ECO:0000259" key="5">
    <source>
        <dbReference type="Pfam" id="PF20464"/>
    </source>
</evidence>
<dbReference type="Pfam" id="PF20467">
    <property type="entry name" value="MmeI_C"/>
    <property type="match status" value="1"/>
</dbReference>
<feature type="domain" description="MmeI-like C-terminal" evidence="8">
    <location>
        <begin position="829"/>
        <end position="903"/>
    </location>
</feature>
<evidence type="ECO:0000256" key="1">
    <source>
        <dbReference type="ARBA" id="ARBA00011900"/>
    </source>
</evidence>
<dbReference type="InterPro" id="IPR046818">
    <property type="entry name" value="MmeI_C"/>
</dbReference>
<dbReference type="EC" id="2.1.1.72" evidence="1"/>
<dbReference type="InterPro" id="IPR046819">
    <property type="entry name" value="MmeI_hel"/>
</dbReference>
<keyword evidence="11" id="KW-1185">Reference proteome</keyword>
<dbReference type="InterPro" id="IPR029063">
    <property type="entry name" value="SAM-dependent_MTases_sf"/>
</dbReference>
<proteinExistence type="predicted"/>
<evidence type="ECO:0000259" key="8">
    <source>
        <dbReference type="Pfam" id="PF20467"/>
    </source>
</evidence>
<feature type="domain" description="MmeI-like target recognition" evidence="7">
    <location>
        <begin position="621"/>
        <end position="824"/>
    </location>
</feature>
<evidence type="ECO:0000256" key="3">
    <source>
        <dbReference type="ARBA" id="ARBA00022679"/>
    </source>
</evidence>
<feature type="domain" description="MmeI-like DNA-methyltransferase" evidence="9">
    <location>
        <begin position="326"/>
        <end position="604"/>
    </location>
</feature>